<dbReference type="Proteomes" id="UP001595604">
    <property type="component" value="Unassembled WGS sequence"/>
</dbReference>
<sequence length="115" mass="12740">MRIVRTITWVVLIIALILFSLNNWATAVTAEGKIVVKIWEGLLWETRLPFLVVIAFLVGWLPTWLVHIAGRWRLKRRISALEAASRQPTAALTITQLDAARQSGETPPATAAAGD</sequence>
<reference evidence="3" key="1">
    <citation type="journal article" date="2019" name="Int. J. Syst. Evol. Microbiol.">
        <title>The Global Catalogue of Microorganisms (GCM) 10K type strain sequencing project: providing services to taxonomists for standard genome sequencing and annotation.</title>
        <authorList>
            <consortium name="The Broad Institute Genomics Platform"/>
            <consortium name="The Broad Institute Genome Sequencing Center for Infectious Disease"/>
            <person name="Wu L."/>
            <person name="Ma J."/>
        </authorList>
    </citation>
    <scope>NUCLEOTIDE SEQUENCE [LARGE SCALE GENOMIC DNA]</scope>
    <source>
        <strain evidence="3">KCTC 42984</strain>
    </source>
</reference>
<evidence type="ECO:0000313" key="2">
    <source>
        <dbReference type="EMBL" id="MFC3173442.1"/>
    </source>
</evidence>
<organism evidence="2 3">
    <name type="scientific">Novosphingobium bradum</name>
    <dbReference type="NCBI Taxonomy" id="1737444"/>
    <lineage>
        <taxon>Bacteria</taxon>
        <taxon>Pseudomonadati</taxon>
        <taxon>Pseudomonadota</taxon>
        <taxon>Alphaproteobacteria</taxon>
        <taxon>Sphingomonadales</taxon>
        <taxon>Sphingomonadaceae</taxon>
        <taxon>Novosphingobium</taxon>
    </lineage>
</organism>
<proteinExistence type="predicted"/>
<keyword evidence="3" id="KW-1185">Reference proteome</keyword>
<keyword evidence="1" id="KW-0812">Transmembrane</keyword>
<protein>
    <submittedName>
        <fullName evidence="2">DUF1049 domain-containing protein</fullName>
    </submittedName>
</protein>
<gene>
    <name evidence="2" type="ORF">ACFOD9_04170</name>
</gene>
<keyword evidence="1" id="KW-1133">Transmembrane helix</keyword>
<feature type="transmembrane region" description="Helical" evidence="1">
    <location>
        <begin position="48"/>
        <end position="69"/>
    </location>
</feature>
<comment type="caution">
    <text evidence="2">The sequence shown here is derived from an EMBL/GenBank/DDBJ whole genome shotgun (WGS) entry which is preliminary data.</text>
</comment>
<evidence type="ECO:0000256" key="1">
    <source>
        <dbReference type="SAM" id="Phobius"/>
    </source>
</evidence>
<dbReference type="RefSeq" id="WP_379508827.1">
    <property type="nucleotide sequence ID" value="NZ_JBHRTQ010000004.1"/>
</dbReference>
<keyword evidence="1" id="KW-0472">Membrane</keyword>
<evidence type="ECO:0000313" key="3">
    <source>
        <dbReference type="Proteomes" id="UP001595604"/>
    </source>
</evidence>
<name>A0ABV7ITE4_9SPHN</name>
<accession>A0ABV7ITE4</accession>
<dbReference type="EMBL" id="JBHRTQ010000004">
    <property type="protein sequence ID" value="MFC3173442.1"/>
    <property type="molecule type" value="Genomic_DNA"/>
</dbReference>